<protein>
    <submittedName>
        <fullName evidence="5">MarR family winged helix-turn-helix transcriptional regulator</fullName>
    </submittedName>
</protein>
<dbReference type="PANTHER" id="PTHR42756:SF1">
    <property type="entry name" value="TRANSCRIPTIONAL REPRESSOR OF EMRAB OPERON"/>
    <property type="match status" value="1"/>
</dbReference>
<sequence>MAIGVRGISTEKYLLDQSIGYKLFHASRLMSNRLNQNFQLHGFEITYEQWQILSRLYEKDGLTQNQLAMKNERDQASISRLIDNMIKRNLVRREPNNEDRRIKHIYLTDESKQIQRDLEGLALTTISQATQNMTEEELKMCLKSLDLIRTNLQEL</sequence>
<evidence type="ECO:0000256" key="3">
    <source>
        <dbReference type="ARBA" id="ARBA00023163"/>
    </source>
</evidence>
<accession>A0ABW4LWJ7</accession>
<dbReference type="InterPro" id="IPR036390">
    <property type="entry name" value="WH_DNA-bd_sf"/>
</dbReference>
<evidence type="ECO:0000256" key="1">
    <source>
        <dbReference type="ARBA" id="ARBA00023015"/>
    </source>
</evidence>
<evidence type="ECO:0000313" key="5">
    <source>
        <dbReference type="EMBL" id="MFD1738911.1"/>
    </source>
</evidence>
<dbReference type="Gene3D" id="1.10.10.10">
    <property type="entry name" value="Winged helix-like DNA-binding domain superfamily/Winged helix DNA-binding domain"/>
    <property type="match status" value="1"/>
</dbReference>
<proteinExistence type="predicted"/>
<dbReference type="PROSITE" id="PS50995">
    <property type="entry name" value="HTH_MARR_2"/>
    <property type="match status" value="1"/>
</dbReference>
<dbReference type="SMART" id="SM00347">
    <property type="entry name" value="HTH_MARR"/>
    <property type="match status" value="1"/>
</dbReference>
<keyword evidence="6" id="KW-1185">Reference proteome</keyword>
<dbReference type="EMBL" id="JBHUEM010000052">
    <property type="protein sequence ID" value="MFD1738911.1"/>
    <property type="molecule type" value="Genomic_DNA"/>
</dbReference>
<keyword evidence="3" id="KW-0804">Transcription</keyword>
<name>A0ABW4LWJ7_9BACI</name>
<gene>
    <name evidence="5" type="ORF">ACFSCX_20570</name>
</gene>
<feature type="domain" description="HTH marR-type" evidence="4">
    <location>
        <begin position="16"/>
        <end position="155"/>
    </location>
</feature>
<evidence type="ECO:0000259" key="4">
    <source>
        <dbReference type="PROSITE" id="PS50995"/>
    </source>
</evidence>
<dbReference type="PRINTS" id="PR00598">
    <property type="entry name" value="HTHMARR"/>
</dbReference>
<dbReference type="SUPFAM" id="SSF46785">
    <property type="entry name" value="Winged helix' DNA-binding domain"/>
    <property type="match status" value="1"/>
</dbReference>
<keyword evidence="1" id="KW-0805">Transcription regulation</keyword>
<evidence type="ECO:0000256" key="2">
    <source>
        <dbReference type="ARBA" id="ARBA00023125"/>
    </source>
</evidence>
<dbReference type="Pfam" id="PF01047">
    <property type="entry name" value="MarR"/>
    <property type="match status" value="1"/>
</dbReference>
<reference evidence="6" key="1">
    <citation type="journal article" date="2019" name="Int. J. Syst. Evol. Microbiol.">
        <title>The Global Catalogue of Microorganisms (GCM) 10K type strain sequencing project: providing services to taxonomists for standard genome sequencing and annotation.</title>
        <authorList>
            <consortium name="The Broad Institute Genomics Platform"/>
            <consortium name="The Broad Institute Genome Sequencing Center for Infectious Disease"/>
            <person name="Wu L."/>
            <person name="Ma J."/>
        </authorList>
    </citation>
    <scope>NUCLEOTIDE SEQUENCE [LARGE SCALE GENOMIC DNA]</scope>
    <source>
        <strain evidence="6">CCUG 49339</strain>
    </source>
</reference>
<dbReference type="Proteomes" id="UP001597214">
    <property type="component" value="Unassembled WGS sequence"/>
</dbReference>
<dbReference type="RefSeq" id="WP_377930138.1">
    <property type="nucleotide sequence ID" value="NZ_JBHUEM010000052.1"/>
</dbReference>
<organism evidence="5 6">
    <name type="scientific">Bacillus salitolerans</name>
    <dbReference type="NCBI Taxonomy" id="1437434"/>
    <lineage>
        <taxon>Bacteria</taxon>
        <taxon>Bacillati</taxon>
        <taxon>Bacillota</taxon>
        <taxon>Bacilli</taxon>
        <taxon>Bacillales</taxon>
        <taxon>Bacillaceae</taxon>
        <taxon>Bacillus</taxon>
    </lineage>
</organism>
<dbReference type="PANTHER" id="PTHR42756">
    <property type="entry name" value="TRANSCRIPTIONAL REGULATOR, MARR"/>
    <property type="match status" value="1"/>
</dbReference>
<dbReference type="InterPro" id="IPR000835">
    <property type="entry name" value="HTH_MarR-typ"/>
</dbReference>
<evidence type="ECO:0000313" key="6">
    <source>
        <dbReference type="Proteomes" id="UP001597214"/>
    </source>
</evidence>
<keyword evidence="2" id="KW-0238">DNA-binding</keyword>
<dbReference type="InterPro" id="IPR036388">
    <property type="entry name" value="WH-like_DNA-bd_sf"/>
</dbReference>
<comment type="caution">
    <text evidence="5">The sequence shown here is derived from an EMBL/GenBank/DDBJ whole genome shotgun (WGS) entry which is preliminary data.</text>
</comment>